<dbReference type="Proteomes" id="UP001152622">
    <property type="component" value="Chromosome 4"/>
</dbReference>
<protein>
    <submittedName>
        <fullName evidence="1">Uncharacterized protein</fullName>
    </submittedName>
</protein>
<reference evidence="1" key="1">
    <citation type="journal article" date="2023" name="Science">
        <title>Genome structures resolve the early diversification of teleost fishes.</title>
        <authorList>
            <person name="Parey E."/>
            <person name="Louis A."/>
            <person name="Montfort J."/>
            <person name="Bouchez O."/>
            <person name="Roques C."/>
            <person name="Iampietro C."/>
            <person name="Lluch J."/>
            <person name="Castinel A."/>
            <person name="Donnadieu C."/>
            <person name="Desvignes T."/>
            <person name="Floi Bucao C."/>
            <person name="Jouanno E."/>
            <person name="Wen M."/>
            <person name="Mejri S."/>
            <person name="Dirks R."/>
            <person name="Jansen H."/>
            <person name="Henkel C."/>
            <person name="Chen W.J."/>
            <person name="Zahm M."/>
            <person name="Cabau C."/>
            <person name="Klopp C."/>
            <person name="Thompson A.W."/>
            <person name="Robinson-Rechavi M."/>
            <person name="Braasch I."/>
            <person name="Lecointre G."/>
            <person name="Bobe J."/>
            <person name="Postlethwait J.H."/>
            <person name="Berthelot C."/>
            <person name="Roest Crollius H."/>
            <person name="Guiguen Y."/>
        </authorList>
    </citation>
    <scope>NUCLEOTIDE SEQUENCE</scope>
    <source>
        <strain evidence="1">WJC10195</strain>
    </source>
</reference>
<evidence type="ECO:0000313" key="1">
    <source>
        <dbReference type="EMBL" id="KAJ8363972.1"/>
    </source>
</evidence>
<dbReference type="AlphaFoldDB" id="A0A9Q1FQT9"/>
<dbReference type="EMBL" id="JAINUF010000004">
    <property type="protein sequence ID" value="KAJ8363972.1"/>
    <property type="molecule type" value="Genomic_DNA"/>
</dbReference>
<gene>
    <name evidence="1" type="ORF">SKAU_G00128030</name>
</gene>
<organism evidence="1 2">
    <name type="scientific">Synaphobranchus kaupii</name>
    <name type="common">Kaup's arrowtooth eel</name>
    <dbReference type="NCBI Taxonomy" id="118154"/>
    <lineage>
        <taxon>Eukaryota</taxon>
        <taxon>Metazoa</taxon>
        <taxon>Chordata</taxon>
        <taxon>Craniata</taxon>
        <taxon>Vertebrata</taxon>
        <taxon>Euteleostomi</taxon>
        <taxon>Actinopterygii</taxon>
        <taxon>Neopterygii</taxon>
        <taxon>Teleostei</taxon>
        <taxon>Anguilliformes</taxon>
        <taxon>Synaphobranchidae</taxon>
        <taxon>Synaphobranchus</taxon>
    </lineage>
</organism>
<proteinExistence type="predicted"/>
<comment type="caution">
    <text evidence="1">The sequence shown here is derived from an EMBL/GenBank/DDBJ whole genome shotgun (WGS) entry which is preliminary data.</text>
</comment>
<sequence>MGSGCRGGQQTCCDLLRANREHAARHPTVCADGKATPAQDTGGHALLTPFNRTLRGGSVQLEHAHPLTIQIRTLSSFNTPCTGPAPRRAAEDNGSDNTCTVTEKGPIPAVYVPAVARRACCTASPPPHISRCSLPEDWLRVDCWAYEHNLFHSTGLEPNHICLRALDSHSRNGPEIDPGTVVRLLF</sequence>
<name>A0A9Q1FQT9_SYNKA</name>
<accession>A0A9Q1FQT9</accession>
<evidence type="ECO:0000313" key="2">
    <source>
        <dbReference type="Proteomes" id="UP001152622"/>
    </source>
</evidence>
<keyword evidence="2" id="KW-1185">Reference proteome</keyword>